<dbReference type="Proteomes" id="UP000192566">
    <property type="component" value="Unassembled WGS sequence"/>
</dbReference>
<keyword evidence="3" id="KW-0285">Flavoprotein</keyword>
<dbReference type="PANTHER" id="PTHR43098:SF3">
    <property type="entry name" value="L-ORNITHINE N(5)-MONOOXYGENASE-RELATED"/>
    <property type="match status" value="1"/>
</dbReference>
<organism evidence="8 9">
    <name type="scientific">Mycobacterium heidelbergense</name>
    <dbReference type="NCBI Taxonomy" id="53376"/>
    <lineage>
        <taxon>Bacteria</taxon>
        <taxon>Bacillati</taxon>
        <taxon>Actinomycetota</taxon>
        <taxon>Actinomycetes</taxon>
        <taxon>Mycobacteriales</taxon>
        <taxon>Mycobacteriaceae</taxon>
        <taxon>Mycobacterium</taxon>
        <taxon>Mycobacterium simiae complex</taxon>
    </lineage>
</organism>
<dbReference type="InterPro" id="IPR032371">
    <property type="entry name" value="DUF4873"/>
</dbReference>
<dbReference type="OrthoDB" id="3683556at2"/>
<accession>A0A1X0D9B4</accession>
<dbReference type="PANTHER" id="PTHR43098">
    <property type="entry name" value="L-ORNITHINE N(5)-MONOOXYGENASE-RELATED"/>
    <property type="match status" value="1"/>
</dbReference>
<evidence type="ECO:0000256" key="1">
    <source>
        <dbReference type="ARBA" id="ARBA00001974"/>
    </source>
</evidence>
<keyword evidence="4" id="KW-0274">FAD</keyword>
<dbReference type="InterPro" id="IPR050775">
    <property type="entry name" value="FAD-binding_Monooxygenases"/>
</dbReference>
<dbReference type="InterPro" id="IPR036188">
    <property type="entry name" value="FAD/NAD-bd_sf"/>
</dbReference>
<gene>
    <name evidence="8" type="ORF">BST25_21660</name>
</gene>
<sequence length="428" mass="45542">MSRTPTPAEPRHDVVIIGAGADGRSARAALRAAGVTDVVTLDKAPGPPDGHLRPGRDVVSSRFDDDTDTWLLTTSTDETFRAQVVIAAYRPVQVPWLPDIAGRGDFLGESFHAAAWDPKFEPAGKRIAVIGADATAGHYLPWLARSAASVTVFAHPPRRIVPELPLPATRAKRWLRRHLRPAAPSRAAPGLVGAAISAIGPSSIRTADGVDHDVDAIVYGTGFAIPDRVSDDALVGAGGLTIRQAWDDGMEPYLGVAFHGFPNYFFVGGPDADAQARHVAACVALMRRTASARIEVRRSSHRVFNERVNLRSARPHPAAAIARAFDLSSSAPEDDGTYDGAATLEISGAEHPVRVRLAGRLDPIDGQYHWQGTVFSSPSRPLPHDALTRARTATLTVGSRSAPARIIERTPWGTHTIGGVGAPPYPPG</sequence>
<evidence type="ECO:0000256" key="7">
    <source>
        <dbReference type="ARBA" id="ARBA00023033"/>
    </source>
</evidence>
<keyword evidence="5" id="KW-0521">NADP</keyword>
<dbReference type="SUPFAM" id="SSF51905">
    <property type="entry name" value="FAD/NAD(P)-binding domain"/>
    <property type="match status" value="1"/>
</dbReference>
<evidence type="ECO:0000256" key="5">
    <source>
        <dbReference type="ARBA" id="ARBA00022857"/>
    </source>
</evidence>
<comment type="caution">
    <text evidence="8">The sequence shown here is derived from an EMBL/GenBank/DDBJ whole genome shotgun (WGS) entry which is preliminary data.</text>
</comment>
<evidence type="ECO:0000256" key="3">
    <source>
        <dbReference type="ARBA" id="ARBA00022630"/>
    </source>
</evidence>
<dbReference type="EMBL" id="MVHR01000051">
    <property type="protein sequence ID" value="ORA68994.1"/>
    <property type="molecule type" value="Genomic_DNA"/>
</dbReference>
<evidence type="ECO:0000256" key="2">
    <source>
        <dbReference type="ARBA" id="ARBA00010139"/>
    </source>
</evidence>
<protein>
    <submittedName>
        <fullName evidence="8">DUF4873 domain-containing protein</fullName>
    </submittedName>
</protein>
<dbReference type="GO" id="GO:0016709">
    <property type="term" value="F:oxidoreductase activity, acting on paired donors, with incorporation or reduction of molecular oxygen, NAD(P)H as one donor, and incorporation of one atom of oxygen"/>
    <property type="evidence" value="ECO:0007669"/>
    <property type="project" value="UniProtKB-ARBA"/>
</dbReference>
<evidence type="ECO:0000256" key="6">
    <source>
        <dbReference type="ARBA" id="ARBA00023002"/>
    </source>
</evidence>
<comment type="cofactor">
    <cofactor evidence="1">
        <name>FAD</name>
        <dbReference type="ChEBI" id="CHEBI:57692"/>
    </cofactor>
</comment>
<comment type="similarity">
    <text evidence="2">Belongs to the FAD-binding monooxygenase family.</text>
</comment>
<keyword evidence="6" id="KW-0560">Oxidoreductase</keyword>
<name>A0A1X0D9B4_MYCHE</name>
<dbReference type="STRING" id="53376.BST25_21660"/>
<evidence type="ECO:0000256" key="4">
    <source>
        <dbReference type="ARBA" id="ARBA00022827"/>
    </source>
</evidence>
<reference evidence="8 9" key="1">
    <citation type="submission" date="2017-02" db="EMBL/GenBank/DDBJ databases">
        <title>The new phylogeny of genus Mycobacterium.</title>
        <authorList>
            <person name="Tortoli E."/>
            <person name="Trovato A."/>
            <person name="Cirillo D.M."/>
        </authorList>
    </citation>
    <scope>NUCLEOTIDE SEQUENCE [LARGE SCALE GENOMIC DNA]</scope>
    <source>
        <strain evidence="8 9">DSM 44471</strain>
    </source>
</reference>
<evidence type="ECO:0000313" key="8">
    <source>
        <dbReference type="EMBL" id="ORA68994.1"/>
    </source>
</evidence>
<dbReference type="Gene3D" id="3.50.50.60">
    <property type="entry name" value="FAD/NAD(P)-binding domain"/>
    <property type="match status" value="2"/>
</dbReference>
<proteinExistence type="inferred from homology"/>
<keyword evidence="7" id="KW-0503">Monooxygenase</keyword>
<dbReference type="AlphaFoldDB" id="A0A1X0D9B4"/>
<evidence type="ECO:0000313" key="9">
    <source>
        <dbReference type="Proteomes" id="UP000192566"/>
    </source>
</evidence>
<keyword evidence="9" id="KW-1185">Reference proteome</keyword>
<dbReference type="Pfam" id="PF16170">
    <property type="entry name" value="DUF4873"/>
    <property type="match status" value="1"/>
</dbReference>